<feature type="transmembrane region" description="Helical" evidence="5">
    <location>
        <begin position="69"/>
        <end position="90"/>
    </location>
</feature>
<reference evidence="6 7" key="1">
    <citation type="submission" date="2021-06" db="EMBL/GenBank/DDBJ databases">
        <title>Genome-based taxonomic framework of Microbacterium strains isolated from marine environment, the description of four new species and reclassification of four preexisting species.</title>
        <authorList>
            <person name="Lee S.D."/>
            <person name="Kim S.-M."/>
            <person name="Byeon Y.-S."/>
            <person name="Yang H.L."/>
            <person name="Kim I.S."/>
        </authorList>
    </citation>
    <scope>NUCLEOTIDE SEQUENCE [LARGE SCALE GENOMIC DNA]</scope>
    <source>
        <strain evidence="6 7">SSW1-36</strain>
    </source>
</reference>
<keyword evidence="4 5" id="KW-0472">Membrane</keyword>
<evidence type="ECO:0008006" key="8">
    <source>
        <dbReference type="Google" id="ProtNLM"/>
    </source>
</evidence>
<evidence type="ECO:0000256" key="4">
    <source>
        <dbReference type="ARBA" id="ARBA00023136"/>
    </source>
</evidence>
<protein>
    <recommendedName>
        <fullName evidence="8">DUF4870 domain-containing protein</fullName>
    </recommendedName>
</protein>
<evidence type="ECO:0000256" key="5">
    <source>
        <dbReference type="SAM" id="Phobius"/>
    </source>
</evidence>
<keyword evidence="2 5" id="KW-0812">Transmembrane</keyword>
<accession>A0ABY4INV6</accession>
<evidence type="ECO:0000313" key="7">
    <source>
        <dbReference type="Proteomes" id="UP000831963"/>
    </source>
</evidence>
<gene>
    <name evidence="6" type="ORF">KV396_03000</name>
</gene>
<evidence type="ECO:0000256" key="3">
    <source>
        <dbReference type="ARBA" id="ARBA00022989"/>
    </source>
</evidence>
<keyword evidence="3 5" id="KW-1133">Transmembrane helix</keyword>
<feature type="transmembrane region" description="Helical" evidence="5">
    <location>
        <begin position="25"/>
        <end position="48"/>
    </location>
</feature>
<proteinExistence type="predicted"/>
<keyword evidence="7" id="KW-1185">Reference proteome</keyword>
<evidence type="ECO:0000313" key="6">
    <source>
        <dbReference type="EMBL" id="UPL13496.1"/>
    </source>
</evidence>
<dbReference type="EMBL" id="CP078077">
    <property type="protein sequence ID" value="UPL13496.1"/>
    <property type="molecule type" value="Genomic_DNA"/>
</dbReference>
<dbReference type="Proteomes" id="UP000831963">
    <property type="component" value="Chromosome"/>
</dbReference>
<organism evidence="6 7">
    <name type="scientific">Microbacterium galbinum</name>
    <dbReference type="NCBI Taxonomy" id="2851646"/>
    <lineage>
        <taxon>Bacteria</taxon>
        <taxon>Bacillati</taxon>
        <taxon>Actinomycetota</taxon>
        <taxon>Actinomycetes</taxon>
        <taxon>Micrococcales</taxon>
        <taxon>Microbacteriaceae</taxon>
        <taxon>Microbacterium</taxon>
    </lineage>
</organism>
<feature type="transmembrane region" description="Helical" evidence="5">
    <location>
        <begin position="110"/>
        <end position="132"/>
    </location>
</feature>
<comment type="subcellular location">
    <subcellularLocation>
        <location evidence="1">Membrane</location>
        <topology evidence="1">Multi-pass membrane protein</topology>
    </subcellularLocation>
</comment>
<dbReference type="Pfam" id="PF09685">
    <property type="entry name" value="MamF_MmsF"/>
    <property type="match status" value="1"/>
</dbReference>
<name>A0ABY4INV6_9MICO</name>
<evidence type="ECO:0000256" key="1">
    <source>
        <dbReference type="ARBA" id="ARBA00004141"/>
    </source>
</evidence>
<dbReference type="RefSeq" id="WP_247634074.1">
    <property type="nucleotide sequence ID" value="NZ_CP078077.1"/>
</dbReference>
<sequence>MTDENDAVLPPRPPIEYTSISGRRYWALLFLMYIPYFGVIVAIIVAIVQRLSAMHLQHPIVRENARWAANWAISYAFYLIALIAIFLAVAAPLNALRYQEDYPGGEALNFSVWLILVGSFIALVIYCLVTIIRGTVVSERVVHRPALAIPFLRA</sequence>
<dbReference type="InterPro" id="IPR019109">
    <property type="entry name" value="MamF_MmsF"/>
</dbReference>
<evidence type="ECO:0000256" key="2">
    <source>
        <dbReference type="ARBA" id="ARBA00022692"/>
    </source>
</evidence>